<evidence type="ECO:0000256" key="2">
    <source>
        <dbReference type="ARBA" id="ARBA00018951"/>
    </source>
</evidence>
<keyword evidence="4" id="KW-1185">Reference proteome</keyword>
<comment type="caution">
    <text evidence="3">The sequence shown here is derived from an EMBL/GenBank/DDBJ whole genome shotgun (WGS) entry which is preliminary data.</text>
</comment>
<evidence type="ECO:0000313" key="4">
    <source>
        <dbReference type="Proteomes" id="UP000078046"/>
    </source>
</evidence>
<sequence length="208" mass="23888">MDRNVFVISKAWSVQTTKGVMANSSTRDMFQDKLQMTHLPDMLFDCNSLTLKHVSGCTLSFNVMDALSLVPDTIEHKVAVANKWKTLEEIKNVSLSNTVNYDWTFSSKFNGTLLNGEIHQFERVMPTFAFILLRHYLRVDGVVAAIADNRFIIQKNDDYILREYSYRKLDFASISLPISTIKNATILYQKLEPTNVNIEKLKIKENIN</sequence>
<protein>
    <recommendedName>
        <fullName evidence="2">TIP41-like protein</fullName>
    </recommendedName>
</protein>
<dbReference type="PANTHER" id="PTHR21021">
    <property type="entry name" value="GAF/PUTATIVE CYTOSKELETAL PROTEIN"/>
    <property type="match status" value="1"/>
</dbReference>
<reference evidence="3 4" key="1">
    <citation type="submission" date="2016-04" db="EMBL/GenBank/DDBJ databases">
        <title>The genome of Intoshia linei affirms orthonectids as highly simplified spiralians.</title>
        <authorList>
            <person name="Mikhailov K.V."/>
            <person name="Slusarev G.S."/>
            <person name="Nikitin M.A."/>
            <person name="Logacheva M.D."/>
            <person name="Penin A."/>
            <person name="Aleoshin V."/>
            <person name="Panchin Y.V."/>
        </authorList>
    </citation>
    <scope>NUCLEOTIDE SEQUENCE [LARGE SCALE GENOMIC DNA]</scope>
    <source>
        <strain evidence="3">Intl2013</strain>
        <tissue evidence="3">Whole animal</tissue>
    </source>
</reference>
<dbReference type="PANTHER" id="PTHR21021:SF16">
    <property type="entry name" value="TIP41-LIKE PROTEIN"/>
    <property type="match status" value="1"/>
</dbReference>
<dbReference type="EMBL" id="LWCA01000062">
    <property type="protein sequence ID" value="OAF71311.1"/>
    <property type="molecule type" value="Genomic_DNA"/>
</dbReference>
<dbReference type="OrthoDB" id="10253878at2759"/>
<dbReference type="Proteomes" id="UP000078046">
    <property type="component" value="Unassembled WGS sequence"/>
</dbReference>
<dbReference type="InterPro" id="IPR051330">
    <property type="entry name" value="Phosphatase_reg/MetRdx"/>
</dbReference>
<name>A0A177BCR4_9BILA</name>
<gene>
    <name evidence="3" type="ORF">A3Q56_00885</name>
</gene>
<comment type="similarity">
    <text evidence="1">Belongs to the TIP41 family.</text>
</comment>
<dbReference type="GO" id="GO:0005829">
    <property type="term" value="C:cytosol"/>
    <property type="evidence" value="ECO:0007669"/>
    <property type="project" value="TreeGrafter"/>
</dbReference>
<evidence type="ECO:0000313" key="3">
    <source>
        <dbReference type="EMBL" id="OAF71311.1"/>
    </source>
</evidence>
<dbReference type="GO" id="GO:0031929">
    <property type="term" value="P:TOR signaling"/>
    <property type="evidence" value="ECO:0007669"/>
    <property type="project" value="TreeGrafter"/>
</dbReference>
<proteinExistence type="inferred from homology"/>
<dbReference type="Pfam" id="PF04176">
    <property type="entry name" value="TIP41"/>
    <property type="match status" value="2"/>
</dbReference>
<evidence type="ECO:0000256" key="1">
    <source>
        <dbReference type="ARBA" id="ARBA00006658"/>
    </source>
</evidence>
<accession>A0A177BCR4</accession>
<organism evidence="3 4">
    <name type="scientific">Intoshia linei</name>
    <dbReference type="NCBI Taxonomy" id="1819745"/>
    <lineage>
        <taxon>Eukaryota</taxon>
        <taxon>Metazoa</taxon>
        <taxon>Spiralia</taxon>
        <taxon>Lophotrochozoa</taxon>
        <taxon>Mesozoa</taxon>
        <taxon>Orthonectida</taxon>
        <taxon>Rhopaluridae</taxon>
        <taxon>Intoshia</taxon>
    </lineage>
</organism>
<dbReference type="AlphaFoldDB" id="A0A177BCR4"/>
<dbReference type="InterPro" id="IPR007303">
    <property type="entry name" value="TIP41-like"/>
</dbReference>